<dbReference type="GO" id="GO:0003746">
    <property type="term" value="F:translation elongation factor activity"/>
    <property type="evidence" value="ECO:0007669"/>
    <property type="project" value="UniProtKB-KW"/>
</dbReference>
<reference evidence="2" key="1">
    <citation type="submission" date="2014-09" db="EMBL/GenBank/DDBJ databases">
        <authorList>
            <person name="Mudge J."/>
            <person name="Ramaraj T."/>
            <person name="Lindquist I.E."/>
            <person name="Bharti A.K."/>
            <person name="Sundararajan A."/>
            <person name="Cameron C.T."/>
            <person name="Woodward J.E."/>
            <person name="May G.D."/>
            <person name="Brubaker C."/>
            <person name="Broadhvest J."/>
            <person name="Wilkins T.A."/>
        </authorList>
    </citation>
    <scope>NUCLEOTIDE SEQUENCE</scope>
    <source>
        <strain evidence="2">cv. AKA8401</strain>
    </source>
</reference>
<dbReference type="Proteomes" id="UP000032142">
    <property type="component" value="Unassembled WGS sequence"/>
</dbReference>
<sequence>MVLDGEKSVQIISQRLARQKSTAAPQGRKPERFKLDTADTVSYFQLQSKSTKLLPTRHSPTV</sequence>
<proteinExistence type="predicted"/>
<gene>
    <name evidence="1" type="ORF">F383_32146</name>
</gene>
<accession>A0A0B0PFU9</accession>
<dbReference type="AlphaFoldDB" id="A0A0B0PFU9"/>
<name>A0A0B0PFU9_GOSAR</name>
<protein>
    <submittedName>
        <fullName evidence="1">Transcription elongation factor spt5</fullName>
    </submittedName>
</protein>
<keyword evidence="1" id="KW-0251">Elongation factor</keyword>
<keyword evidence="1" id="KW-0648">Protein biosynthesis</keyword>
<evidence type="ECO:0000313" key="2">
    <source>
        <dbReference type="Proteomes" id="UP000032142"/>
    </source>
</evidence>
<keyword evidence="2" id="KW-1185">Reference proteome</keyword>
<organism evidence="1 2">
    <name type="scientific">Gossypium arboreum</name>
    <name type="common">Tree cotton</name>
    <name type="synonym">Gossypium nanking</name>
    <dbReference type="NCBI Taxonomy" id="29729"/>
    <lineage>
        <taxon>Eukaryota</taxon>
        <taxon>Viridiplantae</taxon>
        <taxon>Streptophyta</taxon>
        <taxon>Embryophyta</taxon>
        <taxon>Tracheophyta</taxon>
        <taxon>Spermatophyta</taxon>
        <taxon>Magnoliopsida</taxon>
        <taxon>eudicotyledons</taxon>
        <taxon>Gunneridae</taxon>
        <taxon>Pentapetalae</taxon>
        <taxon>rosids</taxon>
        <taxon>malvids</taxon>
        <taxon>Malvales</taxon>
        <taxon>Malvaceae</taxon>
        <taxon>Malvoideae</taxon>
        <taxon>Gossypium</taxon>
    </lineage>
</organism>
<dbReference type="EMBL" id="KN432009">
    <property type="protein sequence ID" value="KHG25323.1"/>
    <property type="molecule type" value="Genomic_DNA"/>
</dbReference>
<evidence type="ECO:0000313" key="1">
    <source>
        <dbReference type="EMBL" id="KHG25323.1"/>
    </source>
</evidence>